<organism evidence="1">
    <name type="scientific">Pithovirus LCPAC406</name>
    <dbReference type="NCBI Taxonomy" id="2506599"/>
    <lineage>
        <taxon>Viruses</taxon>
        <taxon>Pithoviruses</taxon>
    </lineage>
</organism>
<proteinExistence type="predicted"/>
<protein>
    <submittedName>
        <fullName evidence="1">Uncharacterized protein</fullName>
    </submittedName>
</protein>
<reference evidence="1" key="1">
    <citation type="journal article" date="2019" name="MBio">
        <title>Virus Genomes from Deep Sea Sediments Expand the Ocean Megavirome and Support Independent Origins of Viral Gigantism.</title>
        <authorList>
            <person name="Backstrom D."/>
            <person name="Yutin N."/>
            <person name="Jorgensen S.L."/>
            <person name="Dharamshi J."/>
            <person name="Homa F."/>
            <person name="Zaremba-Niedwiedzka K."/>
            <person name="Spang A."/>
            <person name="Wolf Y.I."/>
            <person name="Koonin E.V."/>
            <person name="Ettema T.J."/>
        </authorList>
    </citation>
    <scope>NUCLEOTIDE SEQUENCE</scope>
</reference>
<gene>
    <name evidence="1" type="ORF">LCPAC406_03220</name>
</gene>
<accession>A0A481ZDM9</accession>
<name>A0A481ZDM9_9VIRU</name>
<evidence type="ECO:0000313" key="1">
    <source>
        <dbReference type="EMBL" id="QBK94008.1"/>
    </source>
</evidence>
<dbReference type="EMBL" id="MK500610">
    <property type="protein sequence ID" value="QBK94008.1"/>
    <property type="molecule type" value="Genomic_DNA"/>
</dbReference>
<sequence>MSEGFWKTFDEDISYYMTNGPFCCGTSEIRDKYGILKAEERANGFRGEFIGYALREREQFYLAELLFKSFFGSDFCTYYTLDDDEYYINFISSLERIAEGNMSLISSRGKLSPLIHLCSGGKLSLRWILSLNHIEEVKFTDYLDISEDEYMKEWIKLNRDMYYRMLPLASLYKNYRYLFVDDTTDDQRDIVIMLNNWNTYWN</sequence>